<reference evidence="3" key="1">
    <citation type="submission" date="2022-04" db="EMBL/GenBank/DDBJ databases">
        <title>Genomic mining of Alcaligenes faecalis D334 producing ectoin and derivatives.</title>
        <authorList>
            <person name="Doan V.T."/>
            <person name="Quach N.T."/>
            <person name="Vu T.-H.-N."/>
            <person name="Phi Q.-T."/>
        </authorList>
    </citation>
    <scope>NUCLEOTIDE SEQUENCE</scope>
    <source>
        <strain evidence="3">D334</strain>
    </source>
</reference>
<gene>
    <name evidence="3" type="ORF">MXF72_19290</name>
</gene>
<feature type="domain" description="Lnb N-terminal periplasmic" evidence="2">
    <location>
        <begin position="123"/>
        <end position="279"/>
    </location>
</feature>
<dbReference type="EMBL" id="CP095873">
    <property type="protein sequence ID" value="UPL21499.1"/>
    <property type="molecule type" value="Genomic_DNA"/>
</dbReference>
<dbReference type="InterPro" id="IPR025178">
    <property type="entry name" value="Lnb_N"/>
</dbReference>
<proteinExistence type="predicted"/>
<sequence>MKRWGAIVIKILVLLLVLAVAAWGALALQFQLSAGLGRWLALAGWVAVAGLSLYALSKGKNWLFAPQALGFLVLVVWWSSIAPSNDREWAPDVARMSYGEVNGSVVTLHNVRDFNWRSETDFDEHWISQDYDLQTLKSVDMFLSYWMGPVIAHTLVSFGFEDGRHVVFSVEIRKEKHEAFSAIGGFFKEFELSLIAATEQDIVRTRSNARGEDVYMYSVELAKPAMQALFLSYVEQGQQLQTTPRFYNTLTANCTTIVYDMVSRIVDGIPWDWRVLASGYLAEYVYGLNALAPGHSFQELKQLGYINPRALSQQEGQDFSALIRQDLPLVKPF</sequence>
<name>A0AAE9KNP3_ALCFA</name>
<keyword evidence="1" id="KW-0812">Transmembrane</keyword>
<feature type="transmembrane region" description="Helical" evidence="1">
    <location>
        <begin position="63"/>
        <end position="81"/>
    </location>
</feature>
<feature type="transmembrane region" description="Helical" evidence="1">
    <location>
        <begin position="37"/>
        <end position="56"/>
    </location>
</feature>
<evidence type="ECO:0000313" key="3">
    <source>
        <dbReference type="EMBL" id="UPL21499.1"/>
    </source>
</evidence>
<dbReference type="Proteomes" id="UP000830925">
    <property type="component" value="Chromosome"/>
</dbReference>
<keyword evidence="1" id="KW-0472">Membrane</keyword>
<protein>
    <submittedName>
        <fullName evidence="3">DUF4105 domain-containing protein</fullName>
    </submittedName>
</protein>
<evidence type="ECO:0000259" key="2">
    <source>
        <dbReference type="Pfam" id="PF13387"/>
    </source>
</evidence>
<evidence type="ECO:0000313" key="4">
    <source>
        <dbReference type="Proteomes" id="UP000830925"/>
    </source>
</evidence>
<dbReference type="Pfam" id="PF13387">
    <property type="entry name" value="Lnb_N"/>
    <property type="match status" value="1"/>
</dbReference>
<evidence type="ECO:0000256" key="1">
    <source>
        <dbReference type="SAM" id="Phobius"/>
    </source>
</evidence>
<keyword evidence="1" id="KW-1133">Transmembrane helix</keyword>
<accession>A0AAE9KNP3</accession>
<organism evidence="3 4">
    <name type="scientific">Alcaligenes faecalis</name>
    <dbReference type="NCBI Taxonomy" id="511"/>
    <lineage>
        <taxon>Bacteria</taxon>
        <taxon>Pseudomonadati</taxon>
        <taxon>Pseudomonadota</taxon>
        <taxon>Betaproteobacteria</taxon>
        <taxon>Burkholderiales</taxon>
        <taxon>Alcaligenaceae</taxon>
        <taxon>Alcaligenes</taxon>
    </lineage>
</organism>
<dbReference type="AlphaFoldDB" id="A0AAE9KNP3"/>
<dbReference type="RefSeq" id="WP_247966230.1">
    <property type="nucleotide sequence ID" value="NZ_CP095873.1"/>
</dbReference>